<comment type="caution">
    <text evidence="1">The sequence shown here is derived from an EMBL/GenBank/DDBJ whole genome shotgun (WGS) entry which is preliminary data.</text>
</comment>
<dbReference type="EMBL" id="JAQOWY010000042">
    <property type="protein sequence ID" value="KAK1854145.1"/>
    <property type="molecule type" value="Genomic_DNA"/>
</dbReference>
<gene>
    <name evidence="1" type="ORF">CCHR01_03229</name>
</gene>
<evidence type="ECO:0000313" key="2">
    <source>
        <dbReference type="Proteomes" id="UP001243330"/>
    </source>
</evidence>
<protein>
    <submittedName>
        <fullName evidence="1">Uncharacterized protein</fullName>
    </submittedName>
</protein>
<organism evidence="1 2">
    <name type="scientific">Colletotrichum chrysophilum</name>
    <dbReference type="NCBI Taxonomy" id="1836956"/>
    <lineage>
        <taxon>Eukaryota</taxon>
        <taxon>Fungi</taxon>
        <taxon>Dikarya</taxon>
        <taxon>Ascomycota</taxon>
        <taxon>Pezizomycotina</taxon>
        <taxon>Sordariomycetes</taxon>
        <taxon>Hypocreomycetidae</taxon>
        <taxon>Glomerellales</taxon>
        <taxon>Glomerellaceae</taxon>
        <taxon>Colletotrichum</taxon>
        <taxon>Colletotrichum gloeosporioides species complex</taxon>
    </lineage>
</organism>
<name>A0AAD9EMM8_9PEZI</name>
<sequence>MVTIHMAPAGPILPALPHSSSGPSRRMLPLSSSASSKVKVVIRVSRGHHVFNSPLPIGCLLYNVAMGEDKVGCAGTQIRRNNLHTRQARTRRWSRLEYSDLF</sequence>
<proteinExistence type="predicted"/>
<reference evidence="1" key="1">
    <citation type="submission" date="2023-01" db="EMBL/GenBank/DDBJ databases">
        <title>Colletotrichum chrysophilum M932 genome sequence.</title>
        <authorList>
            <person name="Baroncelli R."/>
        </authorList>
    </citation>
    <scope>NUCLEOTIDE SEQUENCE</scope>
    <source>
        <strain evidence="1">M932</strain>
    </source>
</reference>
<keyword evidence="2" id="KW-1185">Reference proteome</keyword>
<evidence type="ECO:0000313" key="1">
    <source>
        <dbReference type="EMBL" id="KAK1854145.1"/>
    </source>
</evidence>
<accession>A0AAD9EMM8</accession>
<dbReference type="Proteomes" id="UP001243330">
    <property type="component" value="Unassembled WGS sequence"/>
</dbReference>
<dbReference type="AlphaFoldDB" id="A0AAD9EMM8"/>